<dbReference type="RefSeq" id="WP_268110244.1">
    <property type="nucleotide sequence ID" value="NZ_JAPPUX010000001.1"/>
</dbReference>
<dbReference type="Gene3D" id="3.60.10.10">
    <property type="entry name" value="Endonuclease/exonuclease/phosphatase"/>
    <property type="match status" value="1"/>
</dbReference>
<keyword evidence="4" id="KW-0378">Hydrolase</keyword>
<dbReference type="Proteomes" id="UP001074726">
    <property type="component" value="Unassembled WGS sequence"/>
</dbReference>
<evidence type="ECO:0000313" key="4">
    <source>
        <dbReference type="EMBL" id="MCY4725442.1"/>
    </source>
</evidence>
<accession>A0ABT4CC27</accession>
<dbReference type="PANTHER" id="PTHR12121:SF36">
    <property type="entry name" value="ENDONUCLEASE_EXONUCLEASE_PHOSPHATASE DOMAIN-CONTAINING PROTEIN"/>
    <property type="match status" value="1"/>
</dbReference>
<keyword evidence="2" id="KW-1133">Transmembrane helix</keyword>
<dbReference type="Pfam" id="PF03372">
    <property type="entry name" value="Exo_endo_phos"/>
    <property type="match status" value="1"/>
</dbReference>
<evidence type="ECO:0000313" key="5">
    <source>
        <dbReference type="Proteomes" id="UP001074726"/>
    </source>
</evidence>
<dbReference type="GO" id="GO:0004519">
    <property type="term" value="F:endonuclease activity"/>
    <property type="evidence" value="ECO:0007669"/>
    <property type="project" value="UniProtKB-KW"/>
</dbReference>
<keyword evidence="5" id="KW-1185">Reference proteome</keyword>
<dbReference type="PANTHER" id="PTHR12121">
    <property type="entry name" value="CARBON CATABOLITE REPRESSOR PROTEIN 4"/>
    <property type="match status" value="1"/>
</dbReference>
<feature type="region of interest" description="Disordered" evidence="1">
    <location>
        <begin position="48"/>
        <end position="99"/>
    </location>
</feature>
<keyword evidence="2" id="KW-0472">Membrane</keyword>
<feature type="transmembrane region" description="Helical" evidence="2">
    <location>
        <begin position="20"/>
        <end position="41"/>
    </location>
</feature>
<evidence type="ECO:0000256" key="2">
    <source>
        <dbReference type="SAM" id="Phobius"/>
    </source>
</evidence>
<sequence>MKHEDPETPSSAGSPRRSRVELWAPFLVVAVVAAVVWASFWSDSAVDDVASDRSTASQATAADVADDTDDTDGSREDAGERTGSAGAEPENVEPEQLEESVRRFRAAQRRLAARVSRQVKEVQRRTTEPFEFQVASYNVLGDSHTGPGGNKPGFPDGGPRMDMSIAALRNNGIDVVGFQEFEQSQHGMFTSRAGEYSLYPGMSLGNKSVRFNIAWRSDVFQLVEAHTLSIPYAGGSRIAMPVVLLESISTGRRAWFANFHNPADTPNLGNNARWRAEAAAIEVAHLTQLHQTDGVPVIATGDYNEREEIFCRFTAGGVFTAAAGGSSAGGCAPPPSMQVDWIFGSTGVSFAGYSVTGTGQASDHSMVHATATLTGDDAATTGDPEGDLE</sequence>
<gene>
    <name evidence="4" type="ORF">NYO98_04055</name>
</gene>
<keyword evidence="4" id="KW-0255">Endonuclease</keyword>
<proteinExistence type="predicted"/>
<dbReference type="InterPro" id="IPR036691">
    <property type="entry name" value="Endo/exonu/phosph_ase_sf"/>
</dbReference>
<feature type="compositionally biased region" description="Low complexity" evidence="1">
    <location>
        <begin position="48"/>
        <end position="63"/>
    </location>
</feature>
<comment type="caution">
    <text evidence="4">The sequence shown here is derived from an EMBL/GenBank/DDBJ whole genome shotgun (WGS) entry which is preliminary data.</text>
</comment>
<keyword evidence="4" id="KW-0540">Nuclease</keyword>
<evidence type="ECO:0000256" key="1">
    <source>
        <dbReference type="SAM" id="MobiDB-lite"/>
    </source>
</evidence>
<name>A0ABT4CC27_9ACTN</name>
<evidence type="ECO:0000259" key="3">
    <source>
        <dbReference type="Pfam" id="PF03372"/>
    </source>
</evidence>
<feature type="domain" description="Endonuclease/exonuclease/phosphatase" evidence="3">
    <location>
        <begin position="135"/>
        <end position="364"/>
    </location>
</feature>
<keyword evidence="2" id="KW-0812">Transmembrane</keyword>
<dbReference type="SUPFAM" id="SSF56219">
    <property type="entry name" value="DNase I-like"/>
    <property type="match status" value="1"/>
</dbReference>
<reference evidence="4" key="1">
    <citation type="submission" date="2022-08" db="EMBL/GenBank/DDBJ databases">
        <title>Genome sequencing of Nocardioides sp. STR2.</title>
        <authorList>
            <person name="So Y."/>
        </authorList>
    </citation>
    <scope>NUCLEOTIDE SEQUENCE</scope>
    <source>
        <strain evidence="4">STR2</strain>
    </source>
</reference>
<protein>
    <submittedName>
        <fullName evidence="4">Endonuclease/exonuclease/phosphatase family protein</fullName>
    </submittedName>
</protein>
<dbReference type="InterPro" id="IPR005135">
    <property type="entry name" value="Endo/exonuclease/phosphatase"/>
</dbReference>
<organism evidence="4 5">
    <name type="scientific">Nocardioides pini</name>
    <dbReference type="NCBI Taxonomy" id="2975053"/>
    <lineage>
        <taxon>Bacteria</taxon>
        <taxon>Bacillati</taxon>
        <taxon>Actinomycetota</taxon>
        <taxon>Actinomycetes</taxon>
        <taxon>Propionibacteriales</taxon>
        <taxon>Nocardioidaceae</taxon>
        <taxon>Nocardioides</taxon>
    </lineage>
</organism>
<dbReference type="InterPro" id="IPR050410">
    <property type="entry name" value="CCR4/nocturin_mRNA_transcr"/>
</dbReference>
<dbReference type="EMBL" id="JAPPUX010000001">
    <property type="protein sequence ID" value="MCY4725442.1"/>
    <property type="molecule type" value="Genomic_DNA"/>
</dbReference>